<dbReference type="PROSITE" id="PS51411">
    <property type="entry name" value="PSP1_C"/>
    <property type="match status" value="1"/>
</dbReference>
<gene>
    <name evidence="2" type="ORF">XE03_1031</name>
</gene>
<reference evidence="3" key="1">
    <citation type="journal article" date="2015" name="MBio">
        <title>Genome-Resolved Metagenomic Analysis Reveals Roles for Candidate Phyla and Other Microbial Community Members in Biogeochemical Transformations in Oil Reservoirs.</title>
        <authorList>
            <person name="Hu P."/>
            <person name="Tom L."/>
            <person name="Singh A."/>
            <person name="Thomas B.C."/>
            <person name="Baker B.J."/>
            <person name="Piceno Y.M."/>
            <person name="Andersen G.L."/>
            <person name="Banfield J.F."/>
        </authorList>
    </citation>
    <scope>NUCLEOTIDE SEQUENCE [LARGE SCALE GENOMIC DNA]</scope>
</reference>
<evidence type="ECO:0000259" key="1">
    <source>
        <dbReference type="PROSITE" id="PS51411"/>
    </source>
</evidence>
<dbReference type="PANTHER" id="PTHR43830:SF3">
    <property type="entry name" value="PROTEIN PSP1"/>
    <property type="match status" value="1"/>
</dbReference>
<dbReference type="GO" id="GO:0005737">
    <property type="term" value="C:cytoplasm"/>
    <property type="evidence" value="ECO:0007669"/>
    <property type="project" value="TreeGrafter"/>
</dbReference>
<dbReference type="EMBL" id="LGGX01000008">
    <property type="protein sequence ID" value="KUK87081.1"/>
    <property type="molecule type" value="Genomic_DNA"/>
</dbReference>
<dbReference type="PATRIC" id="fig|1635277.3.peg.1045"/>
<sequence length="281" mass="32881">MFGRVEFRGNERLMFEIPTNIDVEEGKYVICQHDQGLDIGILLKIFPYEFEKSVGKIIRKATADDIRLKKSNELKEKDAYEPTLKFIEENGLNIKLVDIEIHFDGQHITFYFISEKRIDFRNLVKQLASFFHARIQMKQIGVRDYAKRLGGFGACGQELCCKRFLKDFEAITLQTLKDQGLSVTPQKVSGMCGRLMCCLMYEMDFYEEVYKKFPPLNSNVITDLGEGKIVKLDIYKDLVTVQYNNVEENGGLITHSLEEFNRIKKKRWKFITNINRRKEDR</sequence>
<name>A0A101I129_UNCT6</name>
<dbReference type="InterPro" id="IPR007557">
    <property type="entry name" value="PSP1_C"/>
</dbReference>
<evidence type="ECO:0000313" key="3">
    <source>
        <dbReference type="Proteomes" id="UP000053467"/>
    </source>
</evidence>
<dbReference type="InterPro" id="IPR047767">
    <property type="entry name" value="PSP1-like"/>
</dbReference>
<proteinExistence type="predicted"/>
<protein>
    <submittedName>
        <fullName evidence="2">PSP1 domain protein</fullName>
    </submittedName>
</protein>
<dbReference type="NCBIfam" id="NF041131">
    <property type="entry name" value="RicT_YaaT_fam"/>
    <property type="match status" value="1"/>
</dbReference>
<dbReference type="PANTHER" id="PTHR43830">
    <property type="entry name" value="PROTEIN PSP1"/>
    <property type="match status" value="1"/>
</dbReference>
<dbReference type="Proteomes" id="UP000053467">
    <property type="component" value="Unassembled WGS sequence"/>
</dbReference>
<dbReference type="AlphaFoldDB" id="A0A101I129"/>
<accession>A0A101I129</accession>
<comment type="caution">
    <text evidence="2">The sequence shown here is derived from an EMBL/GenBank/DDBJ whole genome shotgun (WGS) entry which is preliminary data.</text>
</comment>
<dbReference type="Pfam" id="PF04468">
    <property type="entry name" value="PSP1"/>
    <property type="match status" value="1"/>
</dbReference>
<feature type="domain" description="PSP1 C-terminal" evidence="1">
    <location>
        <begin position="55"/>
        <end position="140"/>
    </location>
</feature>
<organism evidence="2 3">
    <name type="scientific">candidate division TA06 bacterium 34_109</name>
    <dbReference type="NCBI Taxonomy" id="1635277"/>
    <lineage>
        <taxon>Bacteria</taxon>
        <taxon>Bacteria division TA06</taxon>
    </lineage>
</organism>
<evidence type="ECO:0000313" key="2">
    <source>
        <dbReference type="EMBL" id="KUK87081.1"/>
    </source>
</evidence>